<dbReference type="Gene3D" id="1.10.150.130">
    <property type="match status" value="1"/>
</dbReference>
<dbReference type="GO" id="GO:0015074">
    <property type="term" value="P:DNA integration"/>
    <property type="evidence" value="ECO:0007669"/>
    <property type="project" value="UniProtKB-KW"/>
</dbReference>
<protein>
    <submittedName>
        <fullName evidence="6">Integrase arm-type DNA-binding domain-containing protein</fullName>
    </submittedName>
</protein>
<gene>
    <name evidence="6" type="ORF">GZ085_13215</name>
</gene>
<dbReference type="InterPro" id="IPR002104">
    <property type="entry name" value="Integrase_catalytic"/>
</dbReference>
<dbReference type="Gene3D" id="1.10.443.10">
    <property type="entry name" value="Intergrase catalytic core"/>
    <property type="match status" value="1"/>
</dbReference>
<dbReference type="InterPro" id="IPR025166">
    <property type="entry name" value="Integrase_DNA_bind_dom"/>
</dbReference>
<dbReference type="PANTHER" id="PTHR30629:SF2">
    <property type="entry name" value="PROPHAGE INTEGRASE INTS-RELATED"/>
    <property type="match status" value="1"/>
</dbReference>
<dbReference type="InterPro" id="IPR053876">
    <property type="entry name" value="Phage_int_M"/>
</dbReference>
<dbReference type="AlphaFoldDB" id="A0A7C9P9B5"/>
<dbReference type="CDD" id="cd00801">
    <property type="entry name" value="INT_P4_C"/>
    <property type="match status" value="1"/>
</dbReference>
<keyword evidence="4" id="KW-0233">DNA recombination</keyword>
<dbReference type="SUPFAM" id="SSF56349">
    <property type="entry name" value="DNA breaking-rejoining enzymes"/>
    <property type="match status" value="1"/>
</dbReference>
<evidence type="ECO:0000313" key="7">
    <source>
        <dbReference type="Proteomes" id="UP000483432"/>
    </source>
</evidence>
<sequence>MLTELKIKHAKTGYWLDGDGLYLQVSKSGAKSWIYRYQLNGRRREMGLGSLSDVPAKDARRRAAEARALVHGKIDPVEHRKQQTVAAFELVAQIRAGAVTFKQMALEYIEANRAGWKNAKHASQWENTLATYAYPVVGDMPVGAVDTAKVLEVLNPIWLIKTETAKRLRGRIEVILSYAKVKGFRHGENPAAWRGHLDNVLPQPGKIAPHKHHPALPYDQMRDFICKLRGSDGVSALCVEFVILTACRSGEALKATWDEIDEEKGVWIVPAGRMKASKEHRVPLSVAALAVLEKAKKLRQGIYIFPSVRSGKPMSDMSLSMLLRRLHPGITVHGFRSSFRDWAAEATHYPGEMAEMALAHSVGNKVEAAYRRGDMFEKRRGLMADWAAWCEPKKVGNVVPLMSKASGTRA</sequence>
<name>A0A7C9P9B5_9PROT</name>
<dbReference type="Gene3D" id="3.30.160.390">
    <property type="entry name" value="Integrase, DNA-binding domain"/>
    <property type="match status" value="1"/>
</dbReference>
<dbReference type="GO" id="GO:0003677">
    <property type="term" value="F:DNA binding"/>
    <property type="evidence" value="ECO:0007669"/>
    <property type="project" value="UniProtKB-KW"/>
</dbReference>
<accession>A0A7C9P9B5</accession>
<keyword evidence="2" id="KW-0229">DNA integration</keyword>
<dbReference type="Proteomes" id="UP000483432">
    <property type="component" value="Unassembled WGS sequence"/>
</dbReference>
<organism evidence="6 7">
    <name type="scientific">Sulfuriferula multivorans</name>
    <dbReference type="NCBI Taxonomy" id="1559896"/>
    <lineage>
        <taxon>Bacteria</taxon>
        <taxon>Pseudomonadati</taxon>
        <taxon>Pseudomonadota</taxon>
        <taxon>Betaproteobacteria</taxon>
        <taxon>Nitrosomonadales</taxon>
        <taxon>Sulfuricellaceae</taxon>
        <taxon>Sulfuriferula</taxon>
    </lineage>
</organism>
<evidence type="ECO:0000259" key="5">
    <source>
        <dbReference type="PROSITE" id="PS51898"/>
    </source>
</evidence>
<dbReference type="Pfam" id="PF22022">
    <property type="entry name" value="Phage_int_M"/>
    <property type="match status" value="1"/>
</dbReference>
<dbReference type="PROSITE" id="PS51898">
    <property type="entry name" value="TYR_RECOMBINASE"/>
    <property type="match status" value="1"/>
</dbReference>
<evidence type="ECO:0000256" key="3">
    <source>
        <dbReference type="ARBA" id="ARBA00023125"/>
    </source>
</evidence>
<evidence type="ECO:0000256" key="2">
    <source>
        <dbReference type="ARBA" id="ARBA00022908"/>
    </source>
</evidence>
<dbReference type="InterPro" id="IPR010998">
    <property type="entry name" value="Integrase_recombinase_N"/>
</dbReference>
<dbReference type="EMBL" id="JAAFGW010000247">
    <property type="protein sequence ID" value="NDP49317.1"/>
    <property type="molecule type" value="Genomic_DNA"/>
</dbReference>
<dbReference type="InterPro" id="IPR038488">
    <property type="entry name" value="Integrase_DNA-bd_sf"/>
</dbReference>
<dbReference type="Pfam" id="PF00589">
    <property type="entry name" value="Phage_integrase"/>
    <property type="match status" value="1"/>
</dbReference>
<dbReference type="InterPro" id="IPR013762">
    <property type="entry name" value="Integrase-like_cat_sf"/>
</dbReference>
<reference evidence="6 7" key="1">
    <citation type="submission" date="2019-09" db="EMBL/GenBank/DDBJ databases">
        <title>H2 Metabolism Revealed by Metagenomic Analysis in Subglacial Sediment of East Antarctica.</title>
        <authorList>
            <person name="Yang Z."/>
            <person name="Zhang Y."/>
            <person name="Lv Y."/>
            <person name="Yan W."/>
            <person name="Xiao X."/>
            <person name="Sun B."/>
            <person name="Ma H."/>
        </authorList>
    </citation>
    <scope>NUCLEOTIDE SEQUENCE [LARGE SCALE GENOMIC DNA]</scope>
    <source>
        <strain evidence="6">Bin2_2</strain>
    </source>
</reference>
<dbReference type="InterPro" id="IPR011010">
    <property type="entry name" value="DNA_brk_join_enz"/>
</dbReference>
<evidence type="ECO:0000256" key="4">
    <source>
        <dbReference type="ARBA" id="ARBA00023172"/>
    </source>
</evidence>
<feature type="domain" description="Tyr recombinase" evidence="5">
    <location>
        <begin position="211"/>
        <end position="383"/>
    </location>
</feature>
<evidence type="ECO:0000256" key="1">
    <source>
        <dbReference type="ARBA" id="ARBA00008857"/>
    </source>
</evidence>
<comment type="caution">
    <text evidence="6">The sequence shown here is derived from an EMBL/GenBank/DDBJ whole genome shotgun (WGS) entry which is preliminary data.</text>
</comment>
<keyword evidence="3 6" id="KW-0238">DNA-binding</keyword>
<evidence type="ECO:0000313" key="6">
    <source>
        <dbReference type="EMBL" id="NDP49317.1"/>
    </source>
</evidence>
<dbReference type="PANTHER" id="PTHR30629">
    <property type="entry name" value="PROPHAGE INTEGRASE"/>
    <property type="match status" value="1"/>
</dbReference>
<proteinExistence type="inferred from homology"/>
<dbReference type="InterPro" id="IPR050808">
    <property type="entry name" value="Phage_Integrase"/>
</dbReference>
<dbReference type="GO" id="GO:0006310">
    <property type="term" value="P:DNA recombination"/>
    <property type="evidence" value="ECO:0007669"/>
    <property type="project" value="UniProtKB-KW"/>
</dbReference>
<comment type="similarity">
    <text evidence="1">Belongs to the 'phage' integrase family.</text>
</comment>
<dbReference type="Pfam" id="PF13356">
    <property type="entry name" value="Arm-DNA-bind_3"/>
    <property type="match status" value="1"/>
</dbReference>